<feature type="transmembrane region" description="Helical" evidence="1">
    <location>
        <begin position="148"/>
        <end position="176"/>
    </location>
</feature>
<dbReference type="EMBL" id="JANBTW010000063">
    <property type="protein sequence ID" value="KAJ2673831.1"/>
    <property type="molecule type" value="Genomic_DNA"/>
</dbReference>
<keyword evidence="1" id="KW-1133">Transmembrane helix</keyword>
<name>A0A9W8G4L9_9FUNG</name>
<proteinExistence type="predicted"/>
<dbReference type="Proteomes" id="UP001151518">
    <property type="component" value="Unassembled WGS sequence"/>
</dbReference>
<evidence type="ECO:0000313" key="2">
    <source>
        <dbReference type="EMBL" id="KAJ2673831.1"/>
    </source>
</evidence>
<reference evidence="2" key="1">
    <citation type="submission" date="2022-07" db="EMBL/GenBank/DDBJ databases">
        <title>Phylogenomic reconstructions and comparative analyses of Kickxellomycotina fungi.</title>
        <authorList>
            <person name="Reynolds N.K."/>
            <person name="Stajich J.E."/>
            <person name="Barry K."/>
            <person name="Grigoriev I.V."/>
            <person name="Crous P."/>
            <person name="Smith M.E."/>
        </authorList>
    </citation>
    <scope>NUCLEOTIDE SEQUENCE</scope>
    <source>
        <strain evidence="2">NRRL 3115</strain>
    </source>
</reference>
<evidence type="ECO:0000313" key="3">
    <source>
        <dbReference type="Proteomes" id="UP001151518"/>
    </source>
</evidence>
<feature type="transmembrane region" description="Helical" evidence="1">
    <location>
        <begin position="285"/>
        <end position="306"/>
    </location>
</feature>
<accession>A0A9W8G4L9</accession>
<protein>
    <submittedName>
        <fullName evidence="2">Uncharacterized protein</fullName>
    </submittedName>
</protein>
<evidence type="ECO:0000256" key="1">
    <source>
        <dbReference type="SAM" id="Phobius"/>
    </source>
</evidence>
<feature type="transmembrane region" description="Helical" evidence="1">
    <location>
        <begin position="240"/>
        <end position="265"/>
    </location>
</feature>
<feature type="transmembrane region" description="Helical" evidence="1">
    <location>
        <begin position="382"/>
        <end position="406"/>
    </location>
</feature>
<comment type="caution">
    <text evidence="2">The sequence shown here is derived from an EMBL/GenBank/DDBJ whole genome shotgun (WGS) entry which is preliminary data.</text>
</comment>
<feature type="transmembrane region" description="Helical" evidence="1">
    <location>
        <begin position="188"/>
        <end position="207"/>
    </location>
</feature>
<feature type="transmembrane region" description="Helical" evidence="1">
    <location>
        <begin position="338"/>
        <end position="362"/>
    </location>
</feature>
<dbReference type="AlphaFoldDB" id="A0A9W8G4L9"/>
<keyword evidence="1" id="KW-0472">Membrane</keyword>
<organism evidence="2 3">
    <name type="scientific">Coemansia spiralis</name>
    <dbReference type="NCBI Taxonomy" id="417178"/>
    <lineage>
        <taxon>Eukaryota</taxon>
        <taxon>Fungi</taxon>
        <taxon>Fungi incertae sedis</taxon>
        <taxon>Zoopagomycota</taxon>
        <taxon>Kickxellomycotina</taxon>
        <taxon>Kickxellomycetes</taxon>
        <taxon>Kickxellales</taxon>
        <taxon>Kickxellaceae</taxon>
        <taxon>Coemansia</taxon>
    </lineage>
</organism>
<gene>
    <name evidence="2" type="ORF">GGI25_004578</name>
</gene>
<dbReference type="OrthoDB" id="5599858at2759"/>
<sequence>MPTKIVERAFGSISHRILDKARNPSDPCALPTNKYQAVVQQEIDNALASSYPYLSFKLDISNYRVPWVDNITINKRRVFEVKVDNHGKPHNSWYDYEAADNPELRSQAESQGRILPPAMPVNENNDLRFKPDDYRVIYLLNNEYRKNLFFIATLQIFSAMSIGILTLSLVIGSSIWRFKSASESRFAALYFGLTIVMVASVSFHQYYKKVIRMFSYKELCYVLAGCFEKLPHLWAITWKILLLGIVFFNINPLLLSRITTLYWSITYTYYSLNVDTLSDSTIAEFWGIGGANLLDTLMSVMVVLAIRFATMDGDFTQELLDMFLNPPARLKAWKAVKLIAMPFLVSSLIACALPFVLVAFSMRQNDGFPIDSFVRVLKFESISLLAHHCMLVLSAIAVAAITWALVKLYKKIHKHVKSRVYLENQELVNYSQ</sequence>
<keyword evidence="1" id="KW-0812">Transmembrane</keyword>